<proteinExistence type="predicted"/>
<dbReference type="RefSeq" id="WP_127179376.1">
    <property type="nucleotide sequence ID" value="NZ_CP029078.1"/>
</dbReference>
<accession>A0A3Q9KT20</accession>
<reference evidence="5 7" key="2">
    <citation type="submission" date="2018-12" db="EMBL/GenBank/DDBJ databases">
        <title>Streptomyces griseoviridis F1-27 complete genome.</title>
        <authorList>
            <person name="Mariita R.M."/>
            <person name="Sello J.K."/>
        </authorList>
    </citation>
    <scope>NUCLEOTIDE SEQUENCE [LARGE SCALE GENOMIC DNA]</scope>
    <source>
        <strain evidence="5 7">F1-27</strain>
    </source>
</reference>
<organism evidence="5 7">
    <name type="scientific">Streptomyces griseoviridis</name>
    <dbReference type="NCBI Taxonomy" id="45398"/>
    <lineage>
        <taxon>Bacteria</taxon>
        <taxon>Bacillati</taxon>
        <taxon>Actinomycetota</taxon>
        <taxon>Actinomycetes</taxon>
        <taxon>Kitasatosporales</taxon>
        <taxon>Streptomycetaceae</taxon>
        <taxon>Streptomyces</taxon>
    </lineage>
</organism>
<dbReference type="Gene3D" id="3.30.70.2450">
    <property type="match status" value="1"/>
</dbReference>
<name>A0A3Q9KT20_STRGD</name>
<feature type="domain" description="FAD-binding" evidence="4">
    <location>
        <begin position="6"/>
        <end position="337"/>
    </location>
</feature>
<dbReference type="PANTHER" id="PTHR43004:SF19">
    <property type="entry name" value="BINDING MONOOXYGENASE, PUTATIVE (JCVI)-RELATED"/>
    <property type="match status" value="1"/>
</dbReference>
<keyword evidence="3" id="KW-0274">FAD</keyword>
<dbReference type="PRINTS" id="PR00420">
    <property type="entry name" value="RNGMNOXGNASE"/>
</dbReference>
<evidence type="ECO:0000259" key="4">
    <source>
        <dbReference type="Pfam" id="PF01494"/>
    </source>
</evidence>
<dbReference type="OrthoDB" id="8670884at2"/>
<dbReference type="GO" id="GO:0016709">
    <property type="term" value="F:oxidoreductase activity, acting on paired donors, with incorporation or reduction of molecular oxygen, NAD(P)H as one donor, and incorporation of one atom of oxygen"/>
    <property type="evidence" value="ECO:0007669"/>
    <property type="project" value="UniProtKB-ARBA"/>
</dbReference>
<dbReference type="Gene3D" id="3.40.30.120">
    <property type="match status" value="1"/>
</dbReference>
<reference evidence="6 8" key="1">
    <citation type="submission" date="2018-04" db="EMBL/GenBank/DDBJ databases">
        <title>Complete genome sequences of Streptomyces griseoviridis K61 and characterization of antagonistic properties of biological control agents.</title>
        <authorList>
            <person name="Mariita R.M."/>
            <person name="Sello J.K."/>
        </authorList>
    </citation>
    <scope>NUCLEOTIDE SEQUENCE [LARGE SCALE GENOMIC DNA]</scope>
    <source>
        <strain evidence="6 8">K61</strain>
    </source>
</reference>
<dbReference type="KEGG" id="sgd:ELQ87_21630"/>
<evidence type="ECO:0000256" key="2">
    <source>
        <dbReference type="ARBA" id="ARBA00022630"/>
    </source>
</evidence>
<dbReference type="EMBL" id="CP034687">
    <property type="protein sequence ID" value="AZS86565.1"/>
    <property type="molecule type" value="Genomic_DNA"/>
</dbReference>
<dbReference type="Proteomes" id="UP000271291">
    <property type="component" value="Chromosome"/>
</dbReference>
<dbReference type="Proteomes" id="UP000501753">
    <property type="component" value="Chromosome"/>
</dbReference>
<dbReference type="SUPFAM" id="SSF51905">
    <property type="entry name" value="FAD/NAD(P)-binding domain"/>
    <property type="match status" value="1"/>
</dbReference>
<dbReference type="InterPro" id="IPR036188">
    <property type="entry name" value="FAD/NAD-bd_sf"/>
</dbReference>
<dbReference type="GO" id="GO:0071949">
    <property type="term" value="F:FAD binding"/>
    <property type="evidence" value="ECO:0007669"/>
    <property type="project" value="InterPro"/>
</dbReference>
<keyword evidence="8" id="KW-1185">Reference proteome</keyword>
<dbReference type="Gene3D" id="3.50.50.60">
    <property type="entry name" value="FAD/NAD(P)-binding domain"/>
    <property type="match status" value="1"/>
</dbReference>
<protein>
    <submittedName>
        <fullName evidence="5">Monooxygenase</fullName>
    </submittedName>
</protein>
<keyword evidence="2" id="KW-0285">Flavoprotein</keyword>
<sequence length="501" mass="52726">MDATEEIVIVGAGPTGLWLAAELRLQGVPVTVLEARGERDPYSKALTVHPRTVEILGMRGLADAFVGAGFPLPTGHFGALDSRLDFRSLDTPYPFTLFLPQARTEELLEAHARSRGARILRGHRVTGLTQGPDAVRVEVAGPAGDHVVEARYVVGCDGTRSAVRAAAGIDFPGTDASLWGWLGDVVADLSSAGGAVSRFGAEGGVMAVPMPGGLTRFVGLAPEDQVSAYPGELTLEEMRSRVVRVFGTDFGIHDPYWISRFGNATRQAEVYRKGRVLLAGDAAHMHFPTGGVGLNVGFQDATNLGWKLAATVRGTASEGLLDSYHGERHPVGARLLASTRAQTALMAAWSVETQALRDHLSTAMSEQPQFARGLAEQLAALDVHYPPASPAHPLTGTRAPDLPFEDGTSLFALLREGTHVLLDFTGGTEAAAGAAEVAQVAQVAEAAGMGGAGGSAVAGEDRMIPAGTRRHALRLAKREGAWAEIRTALIRPDGHVGWAAE</sequence>
<comment type="cofactor">
    <cofactor evidence="1">
        <name>FAD</name>
        <dbReference type="ChEBI" id="CHEBI:57692"/>
    </cofactor>
</comment>
<dbReference type="Pfam" id="PF01494">
    <property type="entry name" value="FAD_binding_3"/>
    <property type="match status" value="1"/>
</dbReference>
<dbReference type="AlphaFoldDB" id="A0A3Q9KT20"/>
<keyword evidence="5" id="KW-0560">Oxidoreductase</keyword>
<evidence type="ECO:0000313" key="8">
    <source>
        <dbReference type="Proteomes" id="UP000501753"/>
    </source>
</evidence>
<evidence type="ECO:0000313" key="7">
    <source>
        <dbReference type="Proteomes" id="UP000271291"/>
    </source>
</evidence>
<keyword evidence="5" id="KW-0503">Monooxygenase</keyword>
<dbReference type="Pfam" id="PF21274">
    <property type="entry name" value="Rng_hyd_C"/>
    <property type="match status" value="1"/>
</dbReference>
<evidence type="ECO:0000256" key="1">
    <source>
        <dbReference type="ARBA" id="ARBA00001974"/>
    </source>
</evidence>
<evidence type="ECO:0000256" key="3">
    <source>
        <dbReference type="ARBA" id="ARBA00022827"/>
    </source>
</evidence>
<evidence type="ECO:0000313" key="6">
    <source>
        <dbReference type="EMBL" id="QCN86572.1"/>
    </source>
</evidence>
<dbReference type="InterPro" id="IPR050641">
    <property type="entry name" value="RIFMO-like"/>
</dbReference>
<dbReference type="InterPro" id="IPR002938">
    <property type="entry name" value="FAD-bd"/>
</dbReference>
<dbReference type="PANTHER" id="PTHR43004">
    <property type="entry name" value="TRK SYSTEM POTASSIUM UPTAKE PROTEIN"/>
    <property type="match status" value="1"/>
</dbReference>
<dbReference type="EMBL" id="CP029078">
    <property type="protein sequence ID" value="QCN86572.1"/>
    <property type="molecule type" value="Genomic_DNA"/>
</dbReference>
<gene>
    <name evidence="6" type="ORF">DDJ31_17635</name>
    <name evidence="5" type="ORF">ELQ87_21630</name>
</gene>
<evidence type="ECO:0000313" key="5">
    <source>
        <dbReference type="EMBL" id="AZS86565.1"/>
    </source>
</evidence>